<evidence type="ECO:0000256" key="3">
    <source>
        <dbReference type="ARBA" id="ARBA00022723"/>
    </source>
</evidence>
<evidence type="ECO:0000256" key="4">
    <source>
        <dbReference type="ARBA" id="ARBA00022729"/>
    </source>
</evidence>
<dbReference type="SUPFAM" id="SSF53807">
    <property type="entry name" value="Helical backbone' metal receptor"/>
    <property type="match status" value="1"/>
</dbReference>
<comment type="caution">
    <text evidence="5">The sequence shown here is derived from an EMBL/GenBank/DDBJ whole genome shotgun (WGS) entry which is preliminary data.</text>
</comment>
<accession>A0A644X2I7</accession>
<dbReference type="GO" id="GO:0046872">
    <property type="term" value="F:metal ion binding"/>
    <property type="evidence" value="ECO:0007669"/>
    <property type="project" value="UniProtKB-KW"/>
</dbReference>
<gene>
    <name evidence="5" type="ORF">SDC9_56504</name>
</gene>
<dbReference type="Pfam" id="PF01297">
    <property type="entry name" value="ZnuA"/>
    <property type="match status" value="1"/>
</dbReference>
<evidence type="ECO:0000256" key="1">
    <source>
        <dbReference type="ARBA" id="ARBA00004196"/>
    </source>
</evidence>
<keyword evidence="2" id="KW-0813">Transport</keyword>
<dbReference type="PANTHER" id="PTHR42953">
    <property type="entry name" value="HIGH-AFFINITY ZINC UPTAKE SYSTEM PROTEIN ZNUA-RELATED"/>
    <property type="match status" value="1"/>
</dbReference>
<dbReference type="GO" id="GO:0030313">
    <property type="term" value="C:cell envelope"/>
    <property type="evidence" value="ECO:0007669"/>
    <property type="project" value="UniProtKB-SubCell"/>
</dbReference>
<dbReference type="InterPro" id="IPR006127">
    <property type="entry name" value="ZnuA-like"/>
</dbReference>
<dbReference type="Gene3D" id="3.40.50.1980">
    <property type="entry name" value="Nitrogenase molybdenum iron protein domain"/>
    <property type="match status" value="1"/>
</dbReference>
<keyword evidence="4" id="KW-0732">Signal</keyword>
<reference evidence="5" key="1">
    <citation type="submission" date="2019-08" db="EMBL/GenBank/DDBJ databases">
        <authorList>
            <person name="Kucharzyk K."/>
            <person name="Murdoch R.W."/>
            <person name="Higgins S."/>
            <person name="Loffler F."/>
        </authorList>
    </citation>
    <scope>NUCLEOTIDE SEQUENCE</scope>
</reference>
<dbReference type="GO" id="GO:0030001">
    <property type="term" value="P:metal ion transport"/>
    <property type="evidence" value="ECO:0007669"/>
    <property type="project" value="InterPro"/>
</dbReference>
<evidence type="ECO:0000313" key="5">
    <source>
        <dbReference type="EMBL" id="MPM10177.1"/>
    </source>
</evidence>
<dbReference type="PANTHER" id="PTHR42953:SF1">
    <property type="entry name" value="METAL-BINDING PROTEIN HI_0362-RELATED"/>
    <property type="match status" value="1"/>
</dbReference>
<keyword evidence="3" id="KW-0479">Metal-binding</keyword>
<evidence type="ECO:0000256" key="2">
    <source>
        <dbReference type="ARBA" id="ARBA00022448"/>
    </source>
</evidence>
<evidence type="ECO:0008006" key="6">
    <source>
        <dbReference type="Google" id="ProtNLM"/>
    </source>
</evidence>
<comment type="subcellular location">
    <subcellularLocation>
        <location evidence="1">Cell envelope</location>
    </subcellularLocation>
</comment>
<dbReference type="InterPro" id="IPR050492">
    <property type="entry name" value="Bact_metal-bind_prot9"/>
</dbReference>
<sequence>MKKLTYALVIFTSILFLGLTFSYNPLMANPTDEFDEEKDIYLNILTVNKEQYEMTKALVGNNHNVEYLFSDEKEIESFKTNDNMISNVLNMDLFIYNGLNYEDWINDIIDNSKNSNVGIINMSRGIRPITTELKSENKENPYYLLGFNEYKIALYNIKTALQERDIKNRSYYEENYNKLVKELDDFLSKSKEELKNYKNYSIITDTDKFDYLFRDLGVQVKKIKNNSYDYDGTKFILVHDKELGNLDDLKNKMKTDFYYIELETSSTNSKVLTDNVIRLIDAIKNKSSNNG</sequence>
<name>A0A644X2I7_9ZZZZ</name>
<proteinExistence type="predicted"/>
<organism evidence="5">
    <name type="scientific">bioreactor metagenome</name>
    <dbReference type="NCBI Taxonomy" id="1076179"/>
    <lineage>
        <taxon>unclassified sequences</taxon>
        <taxon>metagenomes</taxon>
        <taxon>ecological metagenomes</taxon>
    </lineage>
</organism>
<dbReference type="EMBL" id="VSSQ01001660">
    <property type="protein sequence ID" value="MPM10177.1"/>
    <property type="molecule type" value="Genomic_DNA"/>
</dbReference>
<dbReference type="AlphaFoldDB" id="A0A644X2I7"/>
<protein>
    <recommendedName>
        <fullName evidence="6">Manganese ABC transporter substrate-binding lipoprotein</fullName>
    </recommendedName>
</protein>